<sequence length="48" mass="5522">MTQLKLPLPIPEGYQLVFRPWITLKNGTKLYARQIGKRAFPLIVPVSK</sequence>
<name>A0ABV8D8B8_9BURK</name>
<protein>
    <submittedName>
        <fullName evidence="1">Uncharacterized protein</fullName>
    </submittedName>
</protein>
<dbReference type="EMBL" id="JBHSAJ010000018">
    <property type="protein sequence ID" value="MFC3934462.1"/>
    <property type="molecule type" value="Genomic_DNA"/>
</dbReference>
<dbReference type="Proteomes" id="UP001595693">
    <property type="component" value="Unassembled WGS sequence"/>
</dbReference>
<comment type="caution">
    <text evidence="1">The sequence shown here is derived from an EMBL/GenBank/DDBJ whole genome shotgun (WGS) entry which is preliminary data.</text>
</comment>
<dbReference type="RefSeq" id="WP_202907197.1">
    <property type="nucleotide sequence ID" value="NZ_JAMXAX010000159.1"/>
</dbReference>
<gene>
    <name evidence="1" type="ORF">ACFOW3_07480</name>
</gene>
<proteinExistence type="predicted"/>
<reference evidence="2" key="1">
    <citation type="journal article" date="2019" name="Int. J. Syst. Evol. Microbiol.">
        <title>The Global Catalogue of Microorganisms (GCM) 10K type strain sequencing project: providing services to taxonomists for standard genome sequencing and annotation.</title>
        <authorList>
            <consortium name="The Broad Institute Genomics Platform"/>
            <consortium name="The Broad Institute Genome Sequencing Center for Infectious Disease"/>
            <person name="Wu L."/>
            <person name="Ma J."/>
        </authorList>
    </citation>
    <scope>NUCLEOTIDE SEQUENCE [LARGE SCALE GENOMIC DNA]</scope>
    <source>
        <strain evidence="2">CCUG 2113</strain>
    </source>
</reference>
<organism evidence="1 2">
    <name type="scientific">Acidovorax facilis</name>
    <dbReference type="NCBI Taxonomy" id="12917"/>
    <lineage>
        <taxon>Bacteria</taxon>
        <taxon>Pseudomonadati</taxon>
        <taxon>Pseudomonadota</taxon>
        <taxon>Betaproteobacteria</taxon>
        <taxon>Burkholderiales</taxon>
        <taxon>Comamonadaceae</taxon>
        <taxon>Acidovorax</taxon>
    </lineage>
</organism>
<accession>A0ABV8D8B8</accession>
<evidence type="ECO:0000313" key="2">
    <source>
        <dbReference type="Proteomes" id="UP001595693"/>
    </source>
</evidence>
<keyword evidence="2" id="KW-1185">Reference proteome</keyword>
<evidence type="ECO:0000313" key="1">
    <source>
        <dbReference type="EMBL" id="MFC3934462.1"/>
    </source>
</evidence>